<evidence type="ECO:0000313" key="4">
    <source>
        <dbReference type="Proteomes" id="UP001058974"/>
    </source>
</evidence>
<dbReference type="GO" id="GO:0002161">
    <property type="term" value="F:aminoacyl-tRNA deacylase activity"/>
    <property type="evidence" value="ECO:0007669"/>
    <property type="project" value="InterPro"/>
</dbReference>
<proteinExistence type="inferred from homology"/>
<dbReference type="Gramene" id="Psat02G0243800-T1">
    <property type="protein sequence ID" value="KAI5436006.1"/>
    <property type="gene ID" value="KIW84_022438"/>
</dbReference>
<dbReference type="Pfam" id="PF04073">
    <property type="entry name" value="tRNA_edit"/>
    <property type="match status" value="1"/>
</dbReference>
<keyword evidence="4" id="KW-1185">Reference proteome</keyword>
<dbReference type="PANTHER" id="PTHR31423">
    <property type="entry name" value="YBAK DOMAIN-CONTAINING PROTEIN"/>
    <property type="match status" value="1"/>
</dbReference>
<comment type="similarity">
    <text evidence="1">Belongs to the PRORSD1 family.</text>
</comment>
<organism evidence="3 4">
    <name type="scientific">Pisum sativum</name>
    <name type="common">Garden pea</name>
    <name type="synonym">Lathyrus oleraceus</name>
    <dbReference type="NCBI Taxonomy" id="3888"/>
    <lineage>
        <taxon>Eukaryota</taxon>
        <taxon>Viridiplantae</taxon>
        <taxon>Streptophyta</taxon>
        <taxon>Embryophyta</taxon>
        <taxon>Tracheophyta</taxon>
        <taxon>Spermatophyta</taxon>
        <taxon>Magnoliopsida</taxon>
        <taxon>eudicotyledons</taxon>
        <taxon>Gunneridae</taxon>
        <taxon>Pentapetalae</taxon>
        <taxon>rosids</taxon>
        <taxon>fabids</taxon>
        <taxon>Fabales</taxon>
        <taxon>Fabaceae</taxon>
        <taxon>Papilionoideae</taxon>
        <taxon>50 kb inversion clade</taxon>
        <taxon>NPAAA clade</taxon>
        <taxon>Hologalegina</taxon>
        <taxon>IRL clade</taxon>
        <taxon>Fabeae</taxon>
        <taxon>Lathyrus</taxon>
    </lineage>
</organism>
<gene>
    <name evidence="3" type="ORF">KIW84_022438</name>
</gene>
<comment type="caution">
    <text evidence="3">The sequence shown here is derived from an EMBL/GenBank/DDBJ whole genome shotgun (WGS) entry which is preliminary data.</text>
</comment>
<dbReference type="OrthoDB" id="424586at2759"/>
<dbReference type="SUPFAM" id="SSF55826">
    <property type="entry name" value="YbaK/ProRS associated domain"/>
    <property type="match status" value="1"/>
</dbReference>
<protein>
    <recommendedName>
        <fullName evidence="2">YbaK/aminoacyl-tRNA synthetase-associated domain-containing protein</fullName>
    </recommendedName>
</protein>
<dbReference type="Gene3D" id="3.90.960.10">
    <property type="entry name" value="YbaK/aminoacyl-tRNA synthetase-associated domain"/>
    <property type="match status" value="1"/>
</dbReference>
<dbReference type="Proteomes" id="UP001058974">
    <property type="component" value="Chromosome 2"/>
</dbReference>
<dbReference type="FunFam" id="3.90.960.10:FF:000005">
    <property type="entry name" value="Putative prolyl-tRNA synthetase"/>
    <property type="match status" value="1"/>
</dbReference>
<evidence type="ECO:0000256" key="1">
    <source>
        <dbReference type="ARBA" id="ARBA00010201"/>
    </source>
</evidence>
<dbReference type="InterPro" id="IPR007214">
    <property type="entry name" value="YbaK/aa-tRNA-synth-assoc-dom"/>
</dbReference>
<dbReference type="InterPro" id="IPR036754">
    <property type="entry name" value="YbaK/aa-tRNA-synt-asso_dom_sf"/>
</dbReference>
<dbReference type="CDD" id="cd04335">
    <property type="entry name" value="PrdX_deacylase"/>
    <property type="match status" value="1"/>
</dbReference>
<reference evidence="3 4" key="1">
    <citation type="journal article" date="2022" name="Nat. Genet.">
        <title>Improved pea reference genome and pan-genome highlight genomic features and evolutionary characteristics.</title>
        <authorList>
            <person name="Yang T."/>
            <person name="Liu R."/>
            <person name="Luo Y."/>
            <person name="Hu S."/>
            <person name="Wang D."/>
            <person name="Wang C."/>
            <person name="Pandey M.K."/>
            <person name="Ge S."/>
            <person name="Xu Q."/>
            <person name="Li N."/>
            <person name="Li G."/>
            <person name="Huang Y."/>
            <person name="Saxena R.K."/>
            <person name="Ji Y."/>
            <person name="Li M."/>
            <person name="Yan X."/>
            <person name="He Y."/>
            <person name="Liu Y."/>
            <person name="Wang X."/>
            <person name="Xiang C."/>
            <person name="Varshney R.K."/>
            <person name="Ding H."/>
            <person name="Gao S."/>
            <person name="Zong X."/>
        </authorList>
    </citation>
    <scope>NUCLEOTIDE SEQUENCE [LARGE SCALE GENOMIC DNA]</scope>
    <source>
        <strain evidence="3 4">cv. Zhongwan 6</strain>
    </source>
</reference>
<evidence type="ECO:0000313" key="3">
    <source>
        <dbReference type="EMBL" id="KAI5436006.1"/>
    </source>
</evidence>
<dbReference type="InterPro" id="IPR040285">
    <property type="entry name" value="ProX/PRXD1"/>
</dbReference>
<dbReference type="AlphaFoldDB" id="A0A9D4YGB2"/>
<sequence length="322" mass="35406">MGYTKEQLLAQLKELQINFSQYEHPVILTVEEGEKYVGNLGGGLSKNLFLKDKKHRFYIVSALVNTKVDIKVLSQRLGLGKGGLRMAPAEALTEMLQVPLGCVTPFAVVNDSARDVVLLLDQGFKTHEFCFFHPLANDMTISLNAHDLDKFLKSIGKDPSYVDFEAIPVVSKDQPPDLAALVPSSSIVVPHQSEMQPSSQVPADGNHASVENKSQIVSEQVFKPSISKKVTKEKPVNNGHSSNSFADVGPLVEEILHKASDLLLSEIKEDTIKQHGEHLGTVVSDNLRKVLVSDLKNLAMIFKNSAYTEGFHAGIHHQSKHL</sequence>
<dbReference type="Gramene" id="PSAT_LOCUS9403_t1">
    <property type="protein sequence ID" value="CAL5189286.1"/>
    <property type="gene ID" value="PSAT_LOCUS9403"/>
</dbReference>
<name>A0A9D4YGB2_PEA</name>
<accession>A0A9D4YGB2</accession>
<dbReference type="EMBL" id="JAMSHJ010000002">
    <property type="protein sequence ID" value="KAI5436006.1"/>
    <property type="molecule type" value="Genomic_DNA"/>
</dbReference>
<feature type="domain" description="YbaK/aminoacyl-tRNA synthetase-associated" evidence="2">
    <location>
        <begin position="24"/>
        <end position="151"/>
    </location>
</feature>
<evidence type="ECO:0000259" key="2">
    <source>
        <dbReference type="Pfam" id="PF04073"/>
    </source>
</evidence>
<dbReference type="PANTHER" id="PTHR31423:SF3">
    <property type="entry name" value="PROLYL-TRNA SYNTHETASE ASSOCIATED DOMAIN-CONTAINING PROTEIN 1-RELATED"/>
    <property type="match status" value="1"/>
</dbReference>